<dbReference type="InterPro" id="IPR036249">
    <property type="entry name" value="Thioredoxin-like_sf"/>
</dbReference>
<reference evidence="4 5" key="1">
    <citation type="submission" date="2019-06" db="EMBL/GenBank/DDBJ databases">
        <title>Whole genome shotgun sequence of Halomonas halmophila NBRC 15537.</title>
        <authorList>
            <person name="Hosoyama A."/>
            <person name="Uohara A."/>
            <person name="Ohji S."/>
            <person name="Ichikawa N."/>
        </authorList>
    </citation>
    <scope>NUCLEOTIDE SEQUENCE [LARGE SCALE GENOMIC DNA]</scope>
    <source>
        <strain evidence="4 5">NBRC 15537</strain>
    </source>
</reference>
<keyword evidence="5" id="KW-1185">Reference proteome</keyword>
<evidence type="ECO:0000313" key="4">
    <source>
        <dbReference type="EMBL" id="GED22413.1"/>
    </source>
</evidence>
<evidence type="ECO:0000256" key="1">
    <source>
        <dbReference type="ARBA" id="ARBA00011738"/>
    </source>
</evidence>
<evidence type="ECO:0000313" key="5">
    <source>
        <dbReference type="Proteomes" id="UP000319812"/>
    </source>
</evidence>
<sequence>MSNKPVLYGYSPSSYVFSVRILLAGKGVDYDQVPLDVIAGEPRSAEHRRLHPFGKVPVLVHDGLRVLETSAIMRYINDAFGGASFIPDNPRDRARMDMAMGLHESYGYASMARVVGYHRFPTFVGHPSREDVEGELESLHTLFAELMHLRGRSPYIAGDLPSLADFFVAPACFYLEEVGEMGRLLDLPGFAEWWARVNALPEYQAVLPDLSQWGEQVG</sequence>
<dbReference type="EMBL" id="BJOC01000018">
    <property type="protein sequence ID" value="GED22413.1"/>
    <property type="molecule type" value="Genomic_DNA"/>
</dbReference>
<dbReference type="PANTHER" id="PTHR43969:SF9">
    <property type="entry name" value="GLUTATHIONE S TRANSFERASE D10, ISOFORM A-RELATED"/>
    <property type="match status" value="1"/>
</dbReference>
<dbReference type="SFLD" id="SFLDG00358">
    <property type="entry name" value="Main_(cytGST)"/>
    <property type="match status" value="1"/>
</dbReference>
<name>A0A4Y4EZE1_9GAMM</name>
<comment type="subunit">
    <text evidence="1">Homodimer.</text>
</comment>
<dbReference type="SUPFAM" id="SSF52833">
    <property type="entry name" value="Thioredoxin-like"/>
    <property type="match status" value="1"/>
</dbReference>
<keyword evidence="4" id="KW-0808">Transferase</keyword>
<dbReference type="InterPro" id="IPR040079">
    <property type="entry name" value="Glutathione_S-Trfase"/>
</dbReference>
<dbReference type="Gene3D" id="3.40.30.10">
    <property type="entry name" value="Glutaredoxin"/>
    <property type="match status" value="1"/>
</dbReference>
<organism evidence="4 5">
    <name type="scientific">Halomonas halmophila</name>
    <dbReference type="NCBI Taxonomy" id="252"/>
    <lineage>
        <taxon>Bacteria</taxon>
        <taxon>Pseudomonadati</taxon>
        <taxon>Pseudomonadota</taxon>
        <taxon>Gammaproteobacteria</taxon>
        <taxon>Oceanospirillales</taxon>
        <taxon>Halomonadaceae</taxon>
        <taxon>Halomonas</taxon>
    </lineage>
</organism>
<dbReference type="SFLD" id="SFLDS00019">
    <property type="entry name" value="Glutathione_Transferase_(cytos"/>
    <property type="match status" value="1"/>
</dbReference>
<dbReference type="OrthoDB" id="5740960at2"/>
<gene>
    <name evidence="4" type="ORF">HHA01_13900</name>
</gene>
<feature type="domain" description="GST C-terminal" evidence="3">
    <location>
        <begin position="89"/>
        <end position="218"/>
    </location>
</feature>
<evidence type="ECO:0000259" key="2">
    <source>
        <dbReference type="PROSITE" id="PS50404"/>
    </source>
</evidence>
<dbReference type="InterPro" id="IPR036282">
    <property type="entry name" value="Glutathione-S-Trfase_C_sf"/>
</dbReference>
<feature type="domain" description="GST N-terminal" evidence="2">
    <location>
        <begin position="3"/>
        <end position="84"/>
    </location>
</feature>
<dbReference type="PROSITE" id="PS50405">
    <property type="entry name" value="GST_CTER"/>
    <property type="match status" value="1"/>
</dbReference>
<dbReference type="InterPro" id="IPR010987">
    <property type="entry name" value="Glutathione-S-Trfase_C-like"/>
</dbReference>
<evidence type="ECO:0000259" key="3">
    <source>
        <dbReference type="PROSITE" id="PS50405"/>
    </source>
</evidence>
<protein>
    <submittedName>
        <fullName evidence="4">Glutathione S-transferase</fullName>
    </submittedName>
</protein>
<dbReference type="Pfam" id="PF13410">
    <property type="entry name" value="GST_C_2"/>
    <property type="match status" value="1"/>
</dbReference>
<dbReference type="PANTHER" id="PTHR43969">
    <property type="entry name" value="GLUTATHIONE S TRANSFERASE D10, ISOFORM A-RELATED"/>
    <property type="match status" value="1"/>
</dbReference>
<dbReference type="Proteomes" id="UP000319812">
    <property type="component" value="Unassembled WGS sequence"/>
</dbReference>
<proteinExistence type="predicted"/>
<dbReference type="SUPFAM" id="SSF47616">
    <property type="entry name" value="GST C-terminal domain-like"/>
    <property type="match status" value="1"/>
</dbReference>
<dbReference type="CDD" id="cd00299">
    <property type="entry name" value="GST_C_family"/>
    <property type="match status" value="1"/>
</dbReference>
<dbReference type="InterPro" id="IPR004045">
    <property type="entry name" value="Glutathione_S-Trfase_N"/>
</dbReference>
<dbReference type="RefSeq" id="WP_141319102.1">
    <property type="nucleotide sequence ID" value="NZ_BJOC01000018.1"/>
</dbReference>
<accession>A0A4Y4EZE1</accession>
<dbReference type="AlphaFoldDB" id="A0A4Y4EZE1"/>
<dbReference type="PROSITE" id="PS50404">
    <property type="entry name" value="GST_NTER"/>
    <property type="match status" value="1"/>
</dbReference>
<comment type="caution">
    <text evidence="4">The sequence shown here is derived from an EMBL/GenBank/DDBJ whole genome shotgun (WGS) entry which is preliminary data.</text>
</comment>
<dbReference type="Pfam" id="PF02798">
    <property type="entry name" value="GST_N"/>
    <property type="match status" value="1"/>
</dbReference>
<dbReference type="GO" id="GO:0006749">
    <property type="term" value="P:glutathione metabolic process"/>
    <property type="evidence" value="ECO:0007669"/>
    <property type="project" value="TreeGrafter"/>
</dbReference>
<dbReference type="Gene3D" id="1.20.1050.10">
    <property type="match status" value="1"/>
</dbReference>
<dbReference type="GO" id="GO:0004364">
    <property type="term" value="F:glutathione transferase activity"/>
    <property type="evidence" value="ECO:0007669"/>
    <property type="project" value="TreeGrafter"/>
</dbReference>